<evidence type="ECO:0008006" key="3">
    <source>
        <dbReference type="Google" id="ProtNLM"/>
    </source>
</evidence>
<reference evidence="1 2" key="1">
    <citation type="submission" date="2023-10" db="EMBL/GenBank/DDBJ databases">
        <title>Virgibacillus halophilus 5B73C genome.</title>
        <authorList>
            <person name="Miliotis G."/>
            <person name="Sengupta P."/>
            <person name="Hameed A."/>
            <person name="Chuvochina M."/>
            <person name="Mcdonagh F."/>
            <person name="Simpson A.C."/>
            <person name="Singh N.K."/>
            <person name="Rekha P.D."/>
            <person name="Raman K."/>
            <person name="Hugenholtz P."/>
            <person name="Venkateswaran K."/>
        </authorList>
    </citation>
    <scope>NUCLEOTIDE SEQUENCE [LARGE SCALE GENOMIC DNA]</scope>
    <source>
        <strain evidence="1 2">5B73C</strain>
    </source>
</reference>
<dbReference type="Proteomes" id="UP001281447">
    <property type="component" value="Unassembled WGS sequence"/>
</dbReference>
<proteinExistence type="predicted"/>
<evidence type="ECO:0000313" key="2">
    <source>
        <dbReference type="Proteomes" id="UP001281447"/>
    </source>
</evidence>
<comment type="caution">
    <text evidence="1">The sequence shown here is derived from an EMBL/GenBank/DDBJ whole genome shotgun (WGS) entry which is preliminary data.</text>
</comment>
<gene>
    <name evidence="1" type="ORF">RWE15_01020</name>
</gene>
<evidence type="ECO:0000313" key="1">
    <source>
        <dbReference type="EMBL" id="MDY0393266.1"/>
    </source>
</evidence>
<sequence length="88" mass="9983">MNGNSNGFRYFGKSYKVVYDGQNCLTEGEVIHNQAGFQELMNEIRTLPEDLMLVFESTGIYSKPVETFCQKKSAALLHIKPFSSKKNN</sequence>
<accession>A0ABU5C2Y8</accession>
<dbReference type="EMBL" id="JAWDIP010000003">
    <property type="protein sequence ID" value="MDY0393266.1"/>
    <property type="molecule type" value="Genomic_DNA"/>
</dbReference>
<protein>
    <recommendedName>
        <fullName evidence="3">Transposase</fullName>
    </recommendedName>
</protein>
<name>A0ABU5C2Y8_9BACI</name>
<organism evidence="1 2">
    <name type="scientific">Tigheibacillus halophilus</name>
    <dbReference type="NCBI Taxonomy" id="361280"/>
    <lineage>
        <taxon>Bacteria</taxon>
        <taxon>Bacillati</taxon>
        <taxon>Bacillota</taxon>
        <taxon>Bacilli</taxon>
        <taxon>Bacillales</taxon>
        <taxon>Bacillaceae</taxon>
        <taxon>Tigheibacillus</taxon>
    </lineage>
</organism>
<keyword evidence="2" id="KW-1185">Reference proteome</keyword>